<evidence type="ECO:0000313" key="12">
    <source>
        <dbReference type="RefSeq" id="XP_018094963.1"/>
    </source>
</evidence>
<evidence type="ECO:0000313" key="11">
    <source>
        <dbReference type="Proteomes" id="UP000186698"/>
    </source>
</evidence>
<evidence type="ECO:0000259" key="10">
    <source>
        <dbReference type="PROSITE" id="PS51041"/>
    </source>
</evidence>
<dbReference type="Pfam" id="PF00386">
    <property type="entry name" value="C1q"/>
    <property type="match status" value="1"/>
</dbReference>
<dbReference type="Gene3D" id="2.60.120.40">
    <property type="match status" value="1"/>
</dbReference>
<dbReference type="InterPro" id="IPR011489">
    <property type="entry name" value="EMI_domain"/>
</dbReference>
<dbReference type="InterPro" id="IPR008983">
    <property type="entry name" value="Tumour_necrosis_fac-like_dom"/>
</dbReference>
<keyword evidence="3 8" id="KW-0732">Signal</keyword>
<dbReference type="PROSITE" id="PS51041">
    <property type="entry name" value="EMI"/>
    <property type="match status" value="1"/>
</dbReference>
<dbReference type="PROSITE" id="PS50871">
    <property type="entry name" value="C1Q"/>
    <property type="match status" value="1"/>
</dbReference>
<feature type="chain" id="PRO_5035155850" evidence="8">
    <location>
        <begin position="23"/>
        <end position="1009"/>
    </location>
</feature>
<keyword evidence="5" id="KW-1015">Disulfide bond</keyword>
<evidence type="ECO:0000259" key="9">
    <source>
        <dbReference type="PROSITE" id="PS50871"/>
    </source>
</evidence>
<dbReference type="GO" id="GO:0030948">
    <property type="term" value="P:negative regulation of vascular endothelial growth factor receptor signaling pathway"/>
    <property type="evidence" value="ECO:0007669"/>
    <property type="project" value="TreeGrafter"/>
</dbReference>
<keyword evidence="11" id="KW-1185">Reference proteome</keyword>
<evidence type="ECO:0000256" key="4">
    <source>
        <dbReference type="ARBA" id="ARBA00023054"/>
    </source>
</evidence>
<dbReference type="InterPro" id="IPR001073">
    <property type="entry name" value="C1q_dom"/>
</dbReference>
<dbReference type="Proteomes" id="UP000186698">
    <property type="component" value="Chromosome 7S"/>
</dbReference>
<dbReference type="Pfam" id="PF07546">
    <property type="entry name" value="EMI"/>
    <property type="match status" value="1"/>
</dbReference>
<feature type="domain" description="C1q" evidence="9">
    <location>
        <begin position="881"/>
        <end position="1009"/>
    </location>
</feature>
<dbReference type="CTD" id="108703397"/>
<feature type="coiled-coil region" evidence="6">
    <location>
        <begin position="206"/>
        <end position="250"/>
    </location>
</feature>
<evidence type="ECO:0000256" key="5">
    <source>
        <dbReference type="ARBA" id="ARBA00023157"/>
    </source>
</evidence>
<gene>
    <name evidence="12 13" type="primary">mmrn2.S</name>
</gene>
<dbReference type="InterPro" id="IPR050392">
    <property type="entry name" value="Collagen/C1q_domain"/>
</dbReference>
<dbReference type="KEGG" id="xla:108703397"/>
<feature type="signal peptide" evidence="8">
    <location>
        <begin position="1"/>
        <end position="22"/>
    </location>
</feature>
<dbReference type="GO" id="GO:0090051">
    <property type="term" value="P:negative regulation of cell migration involved in sprouting angiogenesis"/>
    <property type="evidence" value="ECO:0007669"/>
    <property type="project" value="TreeGrafter"/>
</dbReference>
<dbReference type="PRINTS" id="PR00007">
    <property type="entry name" value="COMPLEMNTC1Q"/>
</dbReference>
<dbReference type="RefSeq" id="XP_018094963.1">
    <property type="nucleotide sequence ID" value="XM_018239474.2"/>
</dbReference>
<feature type="domain" description="EMI" evidence="10">
    <location>
        <begin position="93"/>
        <end position="169"/>
    </location>
</feature>
<comment type="subcellular location">
    <subcellularLocation>
        <location evidence="1">Secreted</location>
    </subcellularLocation>
</comment>
<feature type="region of interest" description="Disordered" evidence="7">
    <location>
        <begin position="68"/>
        <end position="87"/>
    </location>
</feature>
<dbReference type="PANTHER" id="PTHR15427:SF6">
    <property type="entry name" value="MULTIMERIN-2"/>
    <property type="match status" value="1"/>
</dbReference>
<name>A0A8J0U2W9_XENLA</name>
<evidence type="ECO:0000256" key="7">
    <source>
        <dbReference type="SAM" id="MobiDB-lite"/>
    </source>
</evidence>
<proteinExistence type="predicted"/>
<dbReference type="GO" id="GO:0005576">
    <property type="term" value="C:extracellular region"/>
    <property type="evidence" value="ECO:0007669"/>
    <property type="project" value="UniProtKB-SubCell"/>
</dbReference>
<evidence type="ECO:0000256" key="3">
    <source>
        <dbReference type="ARBA" id="ARBA00022729"/>
    </source>
</evidence>
<reference evidence="12" key="1">
    <citation type="submission" date="2025-08" db="UniProtKB">
        <authorList>
            <consortium name="RefSeq"/>
        </authorList>
    </citation>
    <scope>IDENTIFICATION</scope>
    <source>
        <strain evidence="12">J_2021</strain>
        <tissue evidence="12">Erythrocytes</tissue>
    </source>
</reference>
<dbReference type="SMART" id="SM00110">
    <property type="entry name" value="C1Q"/>
    <property type="match status" value="1"/>
</dbReference>
<dbReference type="OrthoDB" id="8963519at2759"/>
<feature type="coiled-coil region" evidence="6">
    <location>
        <begin position="386"/>
        <end position="446"/>
    </location>
</feature>
<accession>A0A8J0U2W9</accession>
<evidence type="ECO:0000256" key="1">
    <source>
        <dbReference type="ARBA" id="ARBA00004613"/>
    </source>
</evidence>
<evidence type="ECO:0000256" key="2">
    <source>
        <dbReference type="ARBA" id="ARBA00022525"/>
    </source>
</evidence>
<dbReference type="SUPFAM" id="SSF49842">
    <property type="entry name" value="TNF-like"/>
    <property type="match status" value="1"/>
</dbReference>
<evidence type="ECO:0000313" key="13">
    <source>
        <dbReference type="Xenbase" id="XB-GENE-6488755"/>
    </source>
</evidence>
<evidence type="ECO:0000256" key="6">
    <source>
        <dbReference type="SAM" id="Coils"/>
    </source>
</evidence>
<organism evidence="11 12">
    <name type="scientific">Xenopus laevis</name>
    <name type="common">African clawed frog</name>
    <dbReference type="NCBI Taxonomy" id="8355"/>
    <lineage>
        <taxon>Eukaryota</taxon>
        <taxon>Metazoa</taxon>
        <taxon>Chordata</taxon>
        <taxon>Craniata</taxon>
        <taxon>Vertebrata</taxon>
        <taxon>Euteleostomi</taxon>
        <taxon>Amphibia</taxon>
        <taxon>Batrachia</taxon>
        <taxon>Anura</taxon>
        <taxon>Pipoidea</taxon>
        <taxon>Pipidae</taxon>
        <taxon>Xenopodinae</taxon>
        <taxon>Xenopus</taxon>
        <taxon>Xenopus</taxon>
    </lineage>
</organism>
<evidence type="ECO:0000256" key="8">
    <source>
        <dbReference type="SAM" id="SignalP"/>
    </source>
</evidence>
<protein>
    <submittedName>
        <fullName evidence="12">Multimerin-2</fullName>
    </submittedName>
</protein>
<sequence>MAEKRCVFICFTRLIYLVTSSASRYHYDAGLSPIGARLEVHGVSSYPHGLPGHTDNLDRKDVLDQDLTDVPSTVPSEGSKSDFHDAKEPYPTSGNRCPYVRSRVVSFVHLCKTEKYIIRSQTICPSGTPDCQRTMYRLAQKPVYEIKRKEVTSLEWKCCPGYIGTNCEVIDPNSIPIPEILAARSETEWEPLLNTATEVPEIIQSIQKQETLIEEIQNDIHQATDNLLDLQNALEKNTSLSSNMNQTKSDAEDRLLREIFLPYMENFLREKFNPMWNSFNKSLQNLSDVVNNLSENVETNRKRMDMFLENTVPKKDLHELGTKFESKIQDSIVKLDHMKHELYNHLHFQQAGIHYNFTVIKADTDMKLKQSQKLQQSQFAHFNISIDELSRGQEQIQDQLQSLTQNITQLWVSCHTEGGKTKQITYEHINQTLAEYKDQIRDLYTESDAAFENLSTLEKWFKELRTEFKKNAHEVQVSLMEKSLTMEENKDFLLRQIMKLNYTVTSFQEGSNDLWKDCDCQKITMDILALEEGQKNLSSLLENVSYGIADVKVKEGFSKTSLQNSVEDLSLALHLNRQSLSAQQEQGRTLAHITSQLKSQAKNFSEDVESLKKDNDVINNHIKLLDSTFSSLLEDATRHDRALQALLGEDVLEVMSEDNPVVLQMSLSEIYEVVNETRHRLEYQQMITDLLNRRLQVLEMQPQKRDSSDISTIFNVEQQTEGIPNYGQFSDYKQPNNEASRDDHLDEPVHSDIAILKNDIRNLNVKLLAIESQVTEGNDCINDTIFNAFKPLNNSLGSMRSDIFALRELFTDHVHTFQKIFSNYETLIATNTTLNVAKVQAFVDKKMKMKKNEGVIQNIQRDKKELEHRWQSDGAARLAMKHDSSVAFAAGFTEGAEGVKIITFNKIFLNYGNVFSPEDGHFTAPCNGVYAFSVTVDFSPGSALSYLLLGGRQKVILYNSIKQESESLKDSFVVVELQKDDKVWLELLQGSIKKNSSGTLLAGYLIFKT</sequence>
<keyword evidence="4 6" id="KW-0175">Coiled coil</keyword>
<dbReference type="AGR" id="Xenbase:XB-GENE-6488755"/>
<dbReference type="Xenbase" id="XB-GENE-6488755">
    <property type="gene designation" value="mmrn2.S"/>
</dbReference>
<feature type="region of interest" description="Disordered" evidence="7">
    <location>
        <begin position="724"/>
        <end position="744"/>
    </location>
</feature>
<keyword evidence="2" id="KW-0964">Secreted</keyword>
<dbReference type="PANTHER" id="PTHR15427">
    <property type="entry name" value="EMILIN ELASTIN MICROFIBRIL INTERFACE-LOCATED PROTEIN ELASTIN MICROFIBRIL INTERFACER"/>
    <property type="match status" value="1"/>
</dbReference>
<dbReference type="GeneID" id="108703397"/>
<feature type="compositionally biased region" description="Polar residues" evidence="7">
    <location>
        <begin position="724"/>
        <end position="738"/>
    </location>
</feature>
<dbReference type="AlphaFoldDB" id="A0A8J0U2W9"/>